<evidence type="ECO:0000259" key="10">
    <source>
        <dbReference type="PROSITE" id="PS51977"/>
    </source>
</evidence>
<dbReference type="Gene3D" id="2.20.140.10">
    <property type="entry name" value="WGR domain"/>
    <property type="match status" value="1"/>
</dbReference>
<dbReference type="InterPro" id="IPR008893">
    <property type="entry name" value="WGR_domain"/>
</dbReference>
<keyword evidence="3" id="KW-0808">Transferase</keyword>
<keyword evidence="2" id="KW-0328">Glycosyltransferase</keyword>
<proteinExistence type="inferred from homology"/>
<dbReference type="GO" id="GO:0006302">
    <property type="term" value="P:double-strand break repair"/>
    <property type="evidence" value="ECO:0007669"/>
    <property type="project" value="TreeGrafter"/>
</dbReference>
<keyword evidence="5" id="KW-0520">NAD</keyword>
<dbReference type="CDD" id="cd07997">
    <property type="entry name" value="WGR_PARP"/>
    <property type="match status" value="1"/>
</dbReference>
<accession>A0A6N1NDZ4</accession>
<sequence length="492" mass="55961">MSKATVSTKGHLIDPNCKYNTGTIVESNGSVYDCTLNQTDIKSNKNKFYILQLIKNGAKYIVYIRYGRIGEVGRIDYKEYSSESMAISFFEKQFKSKTGNSWYDKNNFVKKDGKYFMAEIERAELSEEDVSGSDDSDSEEEVVLDERVIDFVKLITNTTYMKNTLVELEIDTEKMPLGKISQDQIDSAYEILNEINGSLNDPAKLVKLSSEFYTLIPYACGRQKPPVINTTKLVGKNINLLNELSQMVYGSKAVTKLKKDKGNLMKLYQDLNTEIVPLDDTDDMYQILVEYLNNSKAPTHHFQFEILNIFEINREMERDAYDIYSTKLKNKTLLFHGTRVTNLCGILKNGLVVDPSKLGINVNITGKMFGLGLYFANSCSKSIQYCAYDNSDNIACLFVAEVALGKMLEKKSADVTLTAKTLPKGYHSTWGMGKSSFAIYDEYDDGTRIPSGKLQPMPKAFDRSLLYDEFIVYHEEQINLRYIILLKVDDDY</sequence>
<feature type="domain" description="PARP alpha-helical" evidence="9">
    <location>
        <begin position="141"/>
        <end position="255"/>
    </location>
</feature>
<dbReference type="PANTHER" id="PTHR10459">
    <property type="entry name" value="DNA LIGASE"/>
    <property type="match status" value="1"/>
</dbReference>
<dbReference type="PROSITE" id="PS51977">
    <property type="entry name" value="WGR"/>
    <property type="match status" value="1"/>
</dbReference>
<dbReference type="EC" id="2.4.2.30" evidence="1"/>
<dbReference type="Pfam" id="PF05406">
    <property type="entry name" value="WGR"/>
    <property type="match status" value="1"/>
</dbReference>
<name>A0A6N1NDZ4_9VIRU</name>
<feature type="domain" description="WGR" evidence="10">
    <location>
        <begin position="21"/>
        <end position="115"/>
    </location>
</feature>
<dbReference type="Pfam" id="PF00644">
    <property type="entry name" value="PARP"/>
    <property type="match status" value="1"/>
</dbReference>
<dbReference type="PROSITE" id="PS51059">
    <property type="entry name" value="PARP_CATALYTIC"/>
    <property type="match status" value="1"/>
</dbReference>
<dbReference type="Gene3D" id="3.90.228.10">
    <property type="match status" value="1"/>
</dbReference>
<dbReference type="GO" id="GO:1990404">
    <property type="term" value="F:NAD+-protein mono-ADP-ribosyltransferase activity"/>
    <property type="evidence" value="ECO:0007669"/>
    <property type="project" value="TreeGrafter"/>
</dbReference>
<evidence type="ECO:0000256" key="1">
    <source>
        <dbReference type="ARBA" id="ARBA00012020"/>
    </source>
</evidence>
<evidence type="ECO:0000256" key="5">
    <source>
        <dbReference type="ARBA" id="ARBA00023027"/>
    </source>
</evidence>
<dbReference type="CDD" id="cd01437">
    <property type="entry name" value="parp_like"/>
    <property type="match status" value="1"/>
</dbReference>
<dbReference type="InterPro" id="IPR036930">
    <property type="entry name" value="WGR_dom_sf"/>
</dbReference>
<feature type="domain" description="PARP catalytic" evidence="8">
    <location>
        <begin position="262"/>
        <end position="492"/>
    </location>
</feature>
<dbReference type="SMART" id="SM00773">
    <property type="entry name" value="WGR"/>
    <property type="match status" value="1"/>
</dbReference>
<keyword evidence="4" id="KW-0548">Nucleotidyltransferase</keyword>
<dbReference type="FunFam" id="2.20.140.10:FF:000001">
    <property type="entry name" value="Poly [ADP-ribose] polymerase"/>
    <property type="match status" value="1"/>
</dbReference>
<evidence type="ECO:0000256" key="2">
    <source>
        <dbReference type="ARBA" id="ARBA00022676"/>
    </source>
</evidence>
<dbReference type="InterPro" id="IPR004102">
    <property type="entry name" value="Poly(ADP-ribose)pol_reg_dom"/>
</dbReference>
<dbReference type="Pfam" id="PF02877">
    <property type="entry name" value="PARP_reg"/>
    <property type="match status" value="1"/>
</dbReference>
<dbReference type="InterPro" id="IPR036616">
    <property type="entry name" value="Poly(ADP-ribose)pol_reg_dom_sf"/>
</dbReference>
<dbReference type="Gene3D" id="1.20.142.10">
    <property type="entry name" value="Poly(ADP-ribose) polymerase, regulatory domain"/>
    <property type="match status" value="1"/>
</dbReference>
<dbReference type="SUPFAM" id="SSF56399">
    <property type="entry name" value="ADP-ribosylation"/>
    <property type="match status" value="1"/>
</dbReference>
<evidence type="ECO:0000313" key="11">
    <source>
        <dbReference type="EMBL" id="QKU33784.1"/>
    </source>
</evidence>
<dbReference type="GO" id="GO:0070212">
    <property type="term" value="P:protein poly-ADP-ribosylation"/>
    <property type="evidence" value="ECO:0007669"/>
    <property type="project" value="TreeGrafter"/>
</dbReference>
<dbReference type="PROSITE" id="PS51060">
    <property type="entry name" value="PARP_ALPHA_HD"/>
    <property type="match status" value="1"/>
</dbReference>
<dbReference type="EMBL" id="MF405918">
    <property type="protein sequence ID" value="QKU33784.1"/>
    <property type="molecule type" value="Genomic_DNA"/>
</dbReference>
<protein>
    <recommendedName>
        <fullName evidence="1">NAD(+) ADP-ribosyltransferase</fullName>
        <ecNumber evidence="1">2.4.2.30</ecNumber>
    </recommendedName>
</protein>
<evidence type="ECO:0000259" key="8">
    <source>
        <dbReference type="PROSITE" id="PS51059"/>
    </source>
</evidence>
<dbReference type="GO" id="GO:0016779">
    <property type="term" value="F:nucleotidyltransferase activity"/>
    <property type="evidence" value="ECO:0007669"/>
    <property type="project" value="UniProtKB-KW"/>
</dbReference>
<dbReference type="SUPFAM" id="SSF47587">
    <property type="entry name" value="Domain of poly(ADP-ribose) polymerase"/>
    <property type="match status" value="1"/>
</dbReference>
<dbReference type="RefSeq" id="YP_010780392.1">
    <property type="nucleotide sequence ID" value="NC_075038.1"/>
</dbReference>
<dbReference type="GO" id="GO:0003950">
    <property type="term" value="F:NAD+ poly-ADP-ribosyltransferase activity"/>
    <property type="evidence" value="ECO:0007669"/>
    <property type="project" value="UniProtKB-EC"/>
</dbReference>
<dbReference type="SUPFAM" id="SSF142921">
    <property type="entry name" value="WGR domain-like"/>
    <property type="match status" value="1"/>
</dbReference>
<comment type="catalytic activity">
    <reaction evidence="7">
        <text>NAD(+) + (ADP-D-ribosyl)n-acceptor = nicotinamide + (ADP-D-ribosyl)n+1-acceptor + H(+).</text>
        <dbReference type="EC" id="2.4.2.30"/>
    </reaction>
</comment>
<dbReference type="KEGG" id="vg:80517083"/>
<evidence type="ECO:0000256" key="4">
    <source>
        <dbReference type="ARBA" id="ARBA00022695"/>
    </source>
</evidence>
<organism evidence="11">
    <name type="scientific">Tupanvirus deep ocean</name>
    <dbReference type="NCBI Taxonomy" id="2126984"/>
    <lineage>
        <taxon>Viruses</taxon>
        <taxon>Varidnaviria</taxon>
        <taxon>Bamfordvirae</taxon>
        <taxon>Nucleocytoviricota</taxon>
        <taxon>Megaviricetes</taxon>
        <taxon>Imitervirales</taxon>
        <taxon>Mimiviridae</taxon>
        <taxon>Megamimivirinae</taxon>
        <taxon>Tupanvirus</taxon>
        <taxon>Tupanvirus altamarinense</taxon>
    </lineage>
</organism>
<evidence type="ECO:0000256" key="7">
    <source>
        <dbReference type="ARBA" id="ARBA00033987"/>
    </source>
</evidence>
<comment type="similarity">
    <text evidence="6">Belongs to the ARTD/PARP family.</text>
</comment>
<reference evidence="11" key="2">
    <citation type="journal article" date="2018" name="Nat. Commun.">
        <title>Tailed giant Tupanvirus possesses the most complete translational apparatus of the known virosphere.</title>
        <authorList>
            <person name="Abrahao J."/>
            <person name="Silva L."/>
            <person name="Silva L.S."/>
            <person name="Khalil J.Y.B."/>
            <person name="Rodrigues R."/>
            <person name="Arantes T."/>
            <person name="Assis F."/>
            <person name="Boratto P."/>
            <person name="Andrade M."/>
            <person name="Kroon E.G."/>
            <person name="Ribeiro B."/>
            <person name="Bergier I."/>
            <person name="Seligmann H."/>
            <person name="Ghigo E."/>
            <person name="Colson P."/>
            <person name="Levasseur A."/>
            <person name="Kroemer G."/>
            <person name="Raoult D."/>
            <person name="La Scola B."/>
        </authorList>
    </citation>
    <scope>NUCLEOTIDE SEQUENCE [LARGE SCALE GENOMIC DNA]</scope>
    <source>
        <strain evidence="11">Deep ocean</strain>
    </source>
</reference>
<dbReference type="GeneID" id="80517083"/>
<dbReference type="InterPro" id="IPR012317">
    <property type="entry name" value="Poly(ADP-ribose)pol_cat_dom"/>
</dbReference>
<reference evidence="11" key="1">
    <citation type="submission" date="2017-06" db="EMBL/GenBank/DDBJ databases">
        <authorList>
            <person name="Assis F.L."/>
            <person name="Abrahao J.S."/>
            <person name="Silva L."/>
            <person name="Khalil J.B."/>
            <person name="Rodrigues R."/>
            <person name="Silva L.S."/>
            <person name="Boratto P."/>
            <person name="Andrade M."/>
            <person name="Kroon E.G."/>
            <person name="Ribeiro B."/>
            <person name="Bergier I."/>
            <person name="Seligmann H."/>
            <person name="Ghigo E."/>
            <person name="Colson P."/>
            <person name="Levasseur A."/>
            <person name="Raoult D."/>
            <person name="Scola B.L."/>
        </authorList>
    </citation>
    <scope>NUCLEOTIDE SEQUENCE</scope>
    <source>
        <strain evidence="11">Deep ocean</strain>
    </source>
</reference>
<evidence type="ECO:0000259" key="9">
    <source>
        <dbReference type="PROSITE" id="PS51060"/>
    </source>
</evidence>
<dbReference type="InterPro" id="IPR050800">
    <property type="entry name" value="ARTD/PARP"/>
</dbReference>
<dbReference type="PANTHER" id="PTHR10459:SF60">
    <property type="entry name" value="POLY [ADP-RIBOSE] POLYMERASE 2"/>
    <property type="match status" value="1"/>
</dbReference>
<evidence type="ECO:0000256" key="6">
    <source>
        <dbReference type="ARBA" id="ARBA00024347"/>
    </source>
</evidence>
<evidence type="ECO:0000256" key="3">
    <source>
        <dbReference type="ARBA" id="ARBA00022679"/>
    </source>
</evidence>